<feature type="binding site" evidence="6">
    <location>
        <position position="25"/>
    </location>
    <ligand>
        <name>(6S)-5-formyl-5,6,7,8-tetrahydrofolate</name>
        <dbReference type="ChEBI" id="CHEBI:57457"/>
    </ligand>
</feature>
<dbReference type="RefSeq" id="WP_027199330.1">
    <property type="nucleotide sequence ID" value="NZ_CP017561.2"/>
</dbReference>
<evidence type="ECO:0000313" key="9">
    <source>
        <dbReference type="EMBL" id="APA86151.1"/>
    </source>
</evidence>
<dbReference type="GO" id="GO:0003924">
    <property type="term" value="F:GTPase activity"/>
    <property type="evidence" value="ECO:0007669"/>
    <property type="project" value="UniProtKB-UniRule"/>
</dbReference>
<dbReference type="Pfam" id="PF10396">
    <property type="entry name" value="TrmE_N"/>
    <property type="match status" value="1"/>
</dbReference>
<dbReference type="GO" id="GO:0005829">
    <property type="term" value="C:cytosol"/>
    <property type="evidence" value="ECO:0007669"/>
    <property type="project" value="TreeGrafter"/>
</dbReference>
<dbReference type="InterPro" id="IPR006073">
    <property type="entry name" value="GTP-bd"/>
</dbReference>
<dbReference type="Pfam" id="PF12631">
    <property type="entry name" value="MnmE_helical"/>
    <property type="match status" value="1"/>
</dbReference>
<keyword evidence="6" id="KW-0479">Metal-binding</keyword>
<feature type="binding site" evidence="6">
    <location>
        <position position="257"/>
    </location>
    <ligand>
        <name>K(+)</name>
        <dbReference type="ChEBI" id="CHEBI:29103"/>
    </ligand>
</feature>
<feature type="binding site" evidence="6">
    <location>
        <position position="87"/>
    </location>
    <ligand>
        <name>(6S)-5-formyl-5,6,7,8-tetrahydrofolate</name>
        <dbReference type="ChEBI" id="CHEBI:57457"/>
    </ligand>
</feature>
<dbReference type="KEGG" id="pspw:BJG93_12635"/>
<feature type="binding site" evidence="6">
    <location>
        <begin position="280"/>
        <end position="283"/>
    </location>
    <ligand>
        <name>GTP</name>
        <dbReference type="ChEBI" id="CHEBI:37565"/>
    </ligand>
</feature>
<dbReference type="OrthoDB" id="9805918at2"/>
<dbReference type="Gene3D" id="1.20.120.430">
    <property type="entry name" value="tRNA modification GTPase MnmE domain 2"/>
    <property type="match status" value="1"/>
</dbReference>
<dbReference type="NCBIfam" id="TIGR00231">
    <property type="entry name" value="small_GTP"/>
    <property type="match status" value="1"/>
</dbReference>
<organism evidence="9 10">
    <name type="scientific">Paraburkholderia sprentiae WSM5005</name>
    <dbReference type="NCBI Taxonomy" id="754502"/>
    <lineage>
        <taxon>Bacteria</taxon>
        <taxon>Pseudomonadati</taxon>
        <taxon>Pseudomonadota</taxon>
        <taxon>Betaproteobacteria</taxon>
        <taxon>Burkholderiales</taxon>
        <taxon>Burkholderiaceae</taxon>
        <taxon>Paraburkholderia</taxon>
    </lineage>
</organism>
<dbReference type="HAMAP" id="MF_00379">
    <property type="entry name" value="GTPase_MnmE"/>
    <property type="match status" value="1"/>
</dbReference>
<dbReference type="EC" id="3.6.-.-" evidence="6"/>
<gene>
    <name evidence="6 9" type="primary">mnmE</name>
    <name evidence="6" type="synonym">trmE</name>
    <name evidence="9" type="ORF">BJG93_12635</name>
</gene>
<keyword evidence="2 6" id="KW-0819">tRNA processing</keyword>
<feature type="binding site" evidence="6">
    <location>
        <position position="260"/>
    </location>
    <ligand>
        <name>K(+)</name>
        <dbReference type="ChEBI" id="CHEBI:29103"/>
    </ligand>
</feature>
<name>A0A1I9YIL8_9BURK</name>
<comment type="subunit">
    <text evidence="6">Homodimer. Heterotetramer of two MnmE and two MnmG subunits.</text>
</comment>
<feature type="binding site" evidence="6">
    <location>
        <position position="255"/>
    </location>
    <ligand>
        <name>K(+)</name>
        <dbReference type="ChEBI" id="CHEBI:29103"/>
    </ligand>
</feature>
<feature type="binding site" evidence="6">
    <location>
        <begin position="255"/>
        <end position="261"/>
    </location>
    <ligand>
        <name>GTP</name>
        <dbReference type="ChEBI" id="CHEBI:37565"/>
    </ligand>
</feature>
<feature type="binding site" evidence="6">
    <location>
        <begin position="236"/>
        <end position="241"/>
    </location>
    <ligand>
        <name>GTP</name>
        <dbReference type="ChEBI" id="CHEBI:37565"/>
    </ligand>
</feature>
<dbReference type="GO" id="GO:0005525">
    <property type="term" value="F:GTP binding"/>
    <property type="evidence" value="ECO:0007669"/>
    <property type="project" value="UniProtKB-UniRule"/>
</dbReference>
<dbReference type="Gene3D" id="3.40.50.300">
    <property type="entry name" value="P-loop containing nucleotide triphosphate hydrolases"/>
    <property type="match status" value="1"/>
</dbReference>
<keyword evidence="10" id="KW-1185">Reference proteome</keyword>
<dbReference type="GO" id="GO:0002098">
    <property type="term" value="P:tRNA wobble uridine modification"/>
    <property type="evidence" value="ECO:0007669"/>
    <property type="project" value="TreeGrafter"/>
</dbReference>
<evidence type="ECO:0000256" key="6">
    <source>
        <dbReference type="HAMAP-Rule" id="MF_00379"/>
    </source>
</evidence>
<dbReference type="InterPro" id="IPR031168">
    <property type="entry name" value="G_TrmE"/>
</dbReference>
<dbReference type="PANTHER" id="PTHR42714:SF2">
    <property type="entry name" value="TRNA MODIFICATION GTPASE GTPBP3, MITOCHONDRIAL"/>
    <property type="match status" value="1"/>
</dbReference>
<evidence type="ECO:0000313" key="10">
    <source>
        <dbReference type="Proteomes" id="UP000179860"/>
    </source>
</evidence>
<proteinExistence type="inferred from homology"/>
<keyword evidence="6" id="KW-0963">Cytoplasm</keyword>
<feature type="binding site" evidence="6">
    <location>
        <position position="236"/>
    </location>
    <ligand>
        <name>K(+)</name>
        <dbReference type="ChEBI" id="CHEBI:29103"/>
    </ligand>
</feature>
<feature type="domain" description="TrmE-type G" evidence="8">
    <location>
        <begin position="226"/>
        <end position="386"/>
    </location>
</feature>
<comment type="subcellular location">
    <subcellularLocation>
        <location evidence="6">Cytoplasm</location>
    </subcellularLocation>
</comment>
<evidence type="ECO:0000256" key="4">
    <source>
        <dbReference type="ARBA" id="ARBA00022958"/>
    </source>
</evidence>
<dbReference type="CDD" id="cd14858">
    <property type="entry name" value="TrmE_N"/>
    <property type="match status" value="1"/>
</dbReference>
<dbReference type="Proteomes" id="UP000179860">
    <property type="component" value="Chromosome 1"/>
</dbReference>
<keyword evidence="4 6" id="KW-0630">Potassium</keyword>
<dbReference type="InterPro" id="IPR027417">
    <property type="entry name" value="P-loop_NTPase"/>
</dbReference>
<dbReference type="CDD" id="cd04164">
    <property type="entry name" value="trmE"/>
    <property type="match status" value="1"/>
</dbReference>
<dbReference type="NCBIfam" id="NF003661">
    <property type="entry name" value="PRK05291.1-3"/>
    <property type="match status" value="1"/>
</dbReference>
<dbReference type="GO" id="GO:0030488">
    <property type="term" value="P:tRNA methylation"/>
    <property type="evidence" value="ECO:0007669"/>
    <property type="project" value="TreeGrafter"/>
</dbReference>
<evidence type="ECO:0000259" key="8">
    <source>
        <dbReference type="PROSITE" id="PS51709"/>
    </source>
</evidence>
<dbReference type="InterPro" id="IPR027368">
    <property type="entry name" value="MnmE_dom2"/>
</dbReference>
<keyword evidence="6 9" id="KW-0378">Hydrolase</keyword>
<keyword evidence="6" id="KW-0460">Magnesium</keyword>
<feature type="binding site" evidence="6">
    <location>
        <position position="130"/>
    </location>
    <ligand>
        <name>(6S)-5-formyl-5,6,7,8-tetrahydrofolate</name>
        <dbReference type="ChEBI" id="CHEBI:57457"/>
    </ligand>
</feature>
<comment type="similarity">
    <text evidence="1 6 7">Belongs to the TRAFAC class TrmE-Era-EngA-EngB-Septin-like GTPase superfamily. TrmE GTPase family.</text>
</comment>
<evidence type="ECO:0000256" key="2">
    <source>
        <dbReference type="ARBA" id="ARBA00022694"/>
    </source>
</evidence>
<evidence type="ECO:0000256" key="1">
    <source>
        <dbReference type="ARBA" id="ARBA00011043"/>
    </source>
</evidence>
<dbReference type="Gene3D" id="3.30.1360.120">
    <property type="entry name" value="Probable tRNA modification gtpase trme, domain 1"/>
    <property type="match status" value="1"/>
</dbReference>
<dbReference type="InterPro" id="IPR025867">
    <property type="entry name" value="MnmE_helical"/>
</dbReference>
<dbReference type="SUPFAM" id="SSF52540">
    <property type="entry name" value="P-loop containing nucleoside triphosphate hydrolases"/>
    <property type="match status" value="1"/>
</dbReference>
<dbReference type="InterPro" id="IPR004520">
    <property type="entry name" value="GTPase_MnmE"/>
</dbReference>
<dbReference type="InterPro" id="IPR027266">
    <property type="entry name" value="TrmE/GcvT-like"/>
</dbReference>
<comment type="function">
    <text evidence="6">Exhibits a very high intrinsic GTPase hydrolysis rate. Involved in the addition of a carboxymethylaminomethyl (cmnm) group at the wobble position (U34) of certain tRNAs, forming tRNA-cmnm(5)s(2)U34.</text>
</comment>
<dbReference type="PROSITE" id="PS51709">
    <property type="entry name" value="G_TRME"/>
    <property type="match status" value="1"/>
</dbReference>
<protein>
    <recommendedName>
        <fullName evidence="6">tRNA modification GTPase MnmE</fullName>
        <ecNumber evidence="6">3.6.-.-</ecNumber>
    </recommendedName>
</protein>
<evidence type="ECO:0000256" key="3">
    <source>
        <dbReference type="ARBA" id="ARBA00022741"/>
    </source>
</evidence>
<dbReference type="Pfam" id="PF01926">
    <property type="entry name" value="MMR_HSR1"/>
    <property type="match status" value="1"/>
</dbReference>
<dbReference type="PANTHER" id="PTHR42714">
    <property type="entry name" value="TRNA MODIFICATION GTPASE GTPBP3"/>
    <property type="match status" value="1"/>
</dbReference>
<dbReference type="STRING" id="754502.BJG93_12635"/>
<feature type="binding site" evidence="6">
    <location>
        <position position="464"/>
    </location>
    <ligand>
        <name>(6S)-5-formyl-5,6,7,8-tetrahydrofolate</name>
        <dbReference type="ChEBI" id="CHEBI:57457"/>
    </ligand>
</feature>
<accession>A0A1I9YIL8</accession>
<dbReference type="EMBL" id="CP017561">
    <property type="protein sequence ID" value="APA86151.1"/>
    <property type="molecule type" value="Genomic_DNA"/>
</dbReference>
<feature type="binding site" evidence="6">
    <location>
        <position position="240"/>
    </location>
    <ligand>
        <name>Mg(2+)</name>
        <dbReference type="ChEBI" id="CHEBI:18420"/>
    </ligand>
</feature>
<feature type="binding site" evidence="6">
    <location>
        <position position="261"/>
    </location>
    <ligand>
        <name>Mg(2+)</name>
        <dbReference type="ChEBI" id="CHEBI:18420"/>
    </ligand>
</feature>
<dbReference type="InterPro" id="IPR005225">
    <property type="entry name" value="Small_GTP-bd"/>
</dbReference>
<dbReference type="InterPro" id="IPR018948">
    <property type="entry name" value="GTP-bd_TrmE_N"/>
</dbReference>
<reference evidence="9" key="2">
    <citation type="submission" date="2021-06" db="EMBL/GenBank/DDBJ databases">
        <authorList>
            <person name="Rogers T.H."/>
            <person name="Ramsay J.P."/>
            <person name="Wang P."/>
            <person name="Terpolilli J."/>
        </authorList>
    </citation>
    <scope>NUCLEOTIDE SEQUENCE [LARGE SCALE GENOMIC DNA]</scope>
    <source>
        <strain evidence="9">WSM5005</strain>
    </source>
</reference>
<keyword evidence="5 6" id="KW-0342">GTP-binding</keyword>
<reference evidence="9" key="1">
    <citation type="submission" date="2016-09" db="EMBL/GenBank/DDBJ databases">
        <title>The Complete Genome of Burkholderia sprentiae wsm5005.</title>
        <authorList>
            <person name="De Meyer S."/>
            <person name="Wang P."/>
            <person name="Terpolilli J."/>
        </authorList>
    </citation>
    <scope>NUCLEOTIDE SEQUENCE [LARGE SCALE GENOMIC DNA]</scope>
    <source>
        <strain evidence="9">WSM5005</strain>
    </source>
</reference>
<sequence>MLTTDSDPIVAIATAPGRGGIGVVRISFGRAGAAAAQPLMQALTAQTLTARHASYVPFLDASGNPLDRGIALYFPAPHSYTGEHVLELQGHGGPVVLQLVLQRCVDAGRAFGLRLAEPGEFTRRAFLNDKLDLAQAEAVADLIEASTEAAARSAGRSLDGAFSRDIHALVEEVITLRMLVEATLDFPEEEIDFLEAADARGKLARIRERLAHVLSEARQGALLREGLSVVLAGQPNVGKSSLLNALAGAELAIVTPIAGTTRDKVAQTIQIEGIPLHVIDTAGLRETEDEVEKIGIERTWGEIERADVVLHLLDARTGMTAGDATIAGRFPRGVPVVRVLNKTDLTGLAPATRALDADLELSEVRLSAKKGDGVALLRDELLRIAGWQAGAESVYLARERHLIALRAADEHLATAAAHAEQNAQALDLFAEELRLAQDQLNSITGEFSSDDLLGVIFSRFCIGK</sequence>
<dbReference type="NCBIfam" id="TIGR00450">
    <property type="entry name" value="mnmE_trmE_thdF"/>
    <property type="match status" value="1"/>
</dbReference>
<dbReference type="AlphaFoldDB" id="A0A1I9YIL8"/>
<evidence type="ECO:0000256" key="7">
    <source>
        <dbReference type="RuleBase" id="RU003313"/>
    </source>
</evidence>
<keyword evidence="3 6" id="KW-0547">Nucleotide-binding</keyword>
<evidence type="ECO:0000256" key="5">
    <source>
        <dbReference type="ARBA" id="ARBA00023134"/>
    </source>
</evidence>
<comment type="caution">
    <text evidence="6">Lacks conserved residue(s) required for the propagation of feature annotation.</text>
</comment>
<comment type="cofactor">
    <cofactor evidence="6">
        <name>K(+)</name>
        <dbReference type="ChEBI" id="CHEBI:29103"/>
    </cofactor>
    <text evidence="6">Binds 1 potassium ion per subunit.</text>
</comment>
<dbReference type="GO" id="GO:0046872">
    <property type="term" value="F:metal ion binding"/>
    <property type="evidence" value="ECO:0007669"/>
    <property type="project" value="UniProtKB-KW"/>
</dbReference>
<dbReference type="PRINTS" id="PR00326">
    <property type="entry name" value="GTP1OBG"/>
</dbReference>